<organism evidence="1 2">
    <name type="scientific">Agrobacterium bohemicum</name>
    <dbReference type="NCBI Taxonomy" id="2052828"/>
    <lineage>
        <taxon>Bacteria</taxon>
        <taxon>Pseudomonadati</taxon>
        <taxon>Pseudomonadota</taxon>
        <taxon>Alphaproteobacteria</taxon>
        <taxon>Hyphomicrobiales</taxon>
        <taxon>Rhizobiaceae</taxon>
        <taxon>Rhizobium/Agrobacterium group</taxon>
        <taxon>Agrobacterium</taxon>
    </lineage>
</organism>
<protein>
    <submittedName>
        <fullName evidence="1">Uncharacterized protein</fullName>
    </submittedName>
</protein>
<dbReference type="RefSeq" id="WP_067647244.1">
    <property type="nucleotide sequence ID" value="NZ_KQ961026.1"/>
</dbReference>
<evidence type="ECO:0000313" key="1">
    <source>
        <dbReference type="EMBL" id="KXG85363.1"/>
    </source>
</evidence>
<keyword evidence="2" id="KW-1185">Reference proteome</keyword>
<dbReference type="Proteomes" id="UP000070498">
    <property type="component" value="Unassembled WGS sequence"/>
</dbReference>
<evidence type="ECO:0000313" key="2">
    <source>
        <dbReference type="Proteomes" id="UP000070498"/>
    </source>
</evidence>
<gene>
    <name evidence="1" type="ORF">ATO67_09205</name>
</gene>
<name>A0A135P1R9_9HYPH</name>
<comment type="caution">
    <text evidence="1">The sequence shown here is derived from an EMBL/GenBank/DDBJ whole genome shotgun (WGS) entry which is preliminary data.</text>
</comment>
<dbReference type="EMBL" id="LNUW01000034">
    <property type="protein sequence ID" value="KXG85363.1"/>
    <property type="molecule type" value="Genomic_DNA"/>
</dbReference>
<sequence>MRDQPTLAAYLKARTGKERDHPCVLSISNYYAAVSGGVFCDISSRGIVVDIDDAEGRRKKVHRVFVVTTRIAPSPIASRKPVRKASPRGKLDQLFRKAIKAETGAIRVKITPNEVFITLSEQAGWQWIGARDSVEDSILRPHPDCRLRGDTDEAATYRKAMGE</sequence>
<proteinExistence type="predicted"/>
<accession>A0A135P1R9</accession>
<dbReference type="AlphaFoldDB" id="A0A135P1R9"/>
<reference evidence="1 2" key="1">
    <citation type="submission" date="2015-11" db="EMBL/GenBank/DDBJ databases">
        <title>Draft genome sequence of Agrobacterium sp. R89-1.</title>
        <authorList>
            <person name="Zahradnik J."/>
            <person name="Kyslikova E."/>
            <person name="Palyzova A."/>
            <person name="Kyslik P."/>
        </authorList>
    </citation>
    <scope>NUCLEOTIDE SEQUENCE [LARGE SCALE GENOMIC DNA]</scope>
    <source>
        <strain evidence="1 2">R89-1</strain>
    </source>
</reference>
<dbReference type="STRING" id="2052828.ATO67_09205"/>